<dbReference type="InterPro" id="IPR000337">
    <property type="entry name" value="GPCR_3"/>
</dbReference>
<dbReference type="InterPro" id="IPR017979">
    <property type="entry name" value="GPCR_3_CS"/>
</dbReference>
<dbReference type="InterPro" id="IPR001828">
    <property type="entry name" value="ANF_lig-bd_rcpt"/>
</dbReference>
<dbReference type="GO" id="GO:0004930">
    <property type="term" value="F:G protein-coupled receptor activity"/>
    <property type="evidence" value="ECO:0007669"/>
    <property type="project" value="UniProtKB-KW"/>
</dbReference>
<dbReference type="InterPro" id="IPR017978">
    <property type="entry name" value="GPCR_3_C"/>
</dbReference>
<evidence type="ECO:0000313" key="20">
    <source>
        <dbReference type="Proteomes" id="UP000807504"/>
    </source>
</evidence>
<feature type="transmembrane region" description="Helical" evidence="16">
    <location>
        <begin position="662"/>
        <end position="679"/>
    </location>
</feature>
<dbReference type="GO" id="GO:0005886">
    <property type="term" value="C:plasma membrane"/>
    <property type="evidence" value="ECO:0007669"/>
    <property type="project" value="UniProtKB-SubCell"/>
</dbReference>
<accession>A0A8T0FST4</accession>
<feature type="transmembrane region" description="Helical" evidence="16">
    <location>
        <begin position="784"/>
        <end position="806"/>
    </location>
</feature>
<feature type="signal peptide" evidence="17">
    <location>
        <begin position="1"/>
        <end position="28"/>
    </location>
</feature>
<dbReference type="Pfam" id="PF00003">
    <property type="entry name" value="7tm_3"/>
    <property type="match status" value="1"/>
</dbReference>
<dbReference type="InterPro" id="IPR038550">
    <property type="entry name" value="GPCR_3_9-Cys_sf"/>
</dbReference>
<evidence type="ECO:0000256" key="4">
    <source>
        <dbReference type="ARBA" id="ARBA00022553"/>
    </source>
</evidence>
<comment type="similarity">
    <text evidence="2">Belongs to the G-protein coupled receptor 3 family.</text>
</comment>
<dbReference type="FunFam" id="2.10.50.30:FF:000001">
    <property type="entry name" value="metabotropic glutamate receptor 1"/>
    <property type="match status" value="1"/>
</dbReference>
<dbReference type="Gene3D" id="2.10.50.30">
    <property type="entry name" value="GPCR, family 3, nine cysteines domain"/>
    <property type="match status" value="1"/>
</dbReference>
<evidence type="ECO:0000256" key="2">
    <source>
        <dbReference type="ARBA" id="ARBA00007242"/>
    </source>
</evidence>
<evidence type="ECO:0000256" key="14">
    <source>
        <dbReference type="ARBA" id="ARBA00054813"/>
    </source>
</evidence>
<feature type="transmembrane region" description="Helical" evidence="16">
    <location>
        <begin position="630"/>
        <end position="650"/>
    </location>
</feature>
<keyword evidence="5 16" id="KW-0812">Transmembrane</keyword>
<feature type="transmembrane region" description="Helical" evidence="16">
    <location>
        <begin position="753"/>
        <end position="772"/>
    </location>
</feature>
<keyword evidence="4" id="KW-0597">Phosphoprotein</keyword>
<feature type="region of interest" description="Disordered" evidence="15">
    <location>
        <begin position="1080"/>
        <end position="1108"/>
    </location>
</feature>
<evidence type="ECO:0000256" key="8">
    <source>
        <dbReference type="ARBA" id="ARBA00023040"/>
    </source>
</evidence>
<dbReference type="InterPro" id="IPR028082">
    <property type="entry name" value="Peripla_BP_I"/>
</dbReference>
<name>A0A8T0FST4_ARGBR</name>
<sequence>MPQREGPLWTRLLLTVVAIAATVQVCYGQRRTKRTAIIPGDIMIGALFSVHHQPGQKQAQSRTCGDIREQYGLQRVEASFQTIDEINRNETLLPNVTLGIEIRDSCWYSPIALDQSIEFIRDAIKLDDIQDGNLTSTQADVLPDCAVKPVKTKKNLVGVVGPGSSTVTIQVQNLLQLFNIPQIGYSATSRDLSDKSFYKYFLRVVPSDFYQAQVMVDLVRAYNWTYVSTVHTDGNYGGSGMDAFVKLAHEAGICVAASDSVLSHAEDYVFDQIIRNLQKYPNAKVVVCFCEGMTVRGLLKAIRRLNATGEFLLIGSDGWSDRNDVTEEYEKEALGGISIRIHSTYDHSFDPYYFSLKPHNNSRNPWFREFWEYRFNCSLPNGSGKYNKTCSGYEDLRERYKQDTKMSFVKKAIYTMAYGLHDMQKAKCNNSGLCPEMLPLNGSLFLQYLLNVSFVWENETVKFDENGDPPGRYDIMNFQFIPENNSYDYKHVGSWDSGELDIFQSFRWNPKHIPNGLSIPESVCSKPCEKGKAKSIQSESVKCCWVCVACKENQFLEDEFTCKDCELGWWPNENLTDCDRIPVDYIQWSDSTAIVSLTIAILGMIATFFTMVVFIRHNNTPVVKASTRELSYVILVGMYFCHSCTFPLLAKPTHTSCFLTRIMPGLSFAMMYASLVTKTNRIARILAGSKKKIITKKPRFMSGTAQVVITWLLISVESSIIGAMLVLEPADSMYSYPSLDKVELVCNTTPLGIIAPLGFDFFLIAMCTVYAVKTRNVPENFNEAKFIGFTMYTTLVIWVAFVPIYFGSNSKVITLCLCISFSAIVALVLLFFPKLYIILLRPEKNNRSAFTTTKDVRCHIGRGYPSAATVSRNSSHSTSEFSLESPRNLSLDLVHKNPKPEPTTRRPSMNLFVRLRISKQDKIAANVAQHIRAVRAAEALDRRTRLRRTDSFNFPGIPSTILPVQRSTSSGDDSPGGHDKKRLVGMIKHAYTEDVIEEMRSQVEDVACQTSYDLLEALLPSLRRRVMRSETSMTTDDEDLRYSGTPCKMGACHHKRPPYSDGGRHYSMCDSTHGAMNPAYDTTSFTSRSSCRPRSRNRHRSDGREDRVEVEYKIPSDSDLLDYEVEEVISLKEMKKSKAMQLLGKKGQYNKLQAMTGDVASLCLPHEGVSEASFSPTVSQDSLIDATSSIVEESASTGSDETSGSAVYKNIIINLGGNQDKRPFSASQSSTTSAANLSMLPTIVDSRISHSQENVNDGSKHSPDVSKWNSPNGNPKGLAM</sequence>
<gene>
    <name evidence="19" type="ORF">HNY73_004311</name>
</gene>
<feature type="transmembrane region" description="Helical" evidence="16">
    <location>
        <begin position="700"/>
        <end position="727"/>
    </location>
</feature>
<dbReference type="GO" id="GO:0007206">
    <property type="term" value="P:phospholipase C-activating G protein-coupled glutamate receptor signaling pathway"/>
    <property type="evidence" value="ECO:0007669"/>
    <property type="project" value="UniProtKB-ARBA"/>
</dbReference>
<organism evidence="19 20">
    <name type="scientific">Argiope bruennichi</name>
    <name type="common">Wasp spider</name>
    <name type="synonym">Aranea bruennichi</name>
    <dbReference type="NCBI Taxonomy" id="94029"/>
    <lineage>
        <taxon>Eukaryota</taxon>
        <taxon>Metazoa</taxon>
        <taxon>Ecdysozoa</taxon>
        <taxon>Arthropoda</taxon>
        <taxon>Chelicerata</taxon>
        <taxon>Arachnida</taxon>
        <taxon>Araneae</taxon>
        <taxon>Araneomorphae</taxon>
        <taxon>Entelegynae</taxon>
        <taxon>Araneoidea</taxon>
        <taxon>Araneidae</taxon>
        <taxon>Argiope</taxon>
    </lineage>
</organism>
<dbReference type="InterPro" id="IPR050726">
    <property type="entry name" value="mGluR"/>
</dbReference>
<keyword evidence="6 17" id="KW-0732">Signal</keyword>
<keyword evidence="3" id="KW-1003">Cell membrane</keyword>
<comment type="subcellular location">
    <subcellularLocation>
        <location evidence="1">Cell membrane</location>
        <topology evidence="1">Multi-pass membrane protein</topology>
    </subcellularLocation>
</comment>
<keyword evidence="20" id="KW-1185">Reference proteome</keyword>
<dbReference type="SUPFAM" id="SSF53822">
    <property type="entry name" value="Periplasmic binding protein-like I"/>
    <property type="match status" value="1"/>
</dbReference>
<evidence type="ECO:0000256" key="1">
    <source>
        <dbReference type="ARBA" id="ARBA00004651"/>
    </source>
</evidence>
<dbReference type="PRINTS" id="PR00593">
    <property type="entry name" value="MTABOTROPICR"/>
</dbReference>
<comment type="caution">
    <text evidence="19">The sequence shown here is derived from an EMBL/GenBank/DDBJ whole genome shotgun (WGS) entry which is preliminary data.</text>
</comment>
<keyword evidence="8" id="KW-0297">G-protein coupled receptor</keyword>
<evidence type="ECO:0000256" key="16">
    <source>
        <dbReference type="SAM" id="Phobius"/>
    </source>
</evidence>
<feature type="transmembrane region" description="Helical" evidence="16">
    <location>
        <begin position="593"/>
        <end position="615"/>
    </location>
</feature>
<evidence type="ECO:0000256" key="11">
    <source>
        <dbReference type="ARBA" id="ARBA00023170"/>
    </source>
</evidence>
<evidence type="ECO:0000256" key="6">
    <source>
        <dbReference type="ARBA" id="ARBA00022729"/>
    </source>
</evidence>
<dbReference type="AlphaFoldDB" id="A0A8T0FST4"/>
<evidence type="ECO:0000256" key="17">
    <source>
        <dbReference type="SAM" id="SignalP"/>
    </source>
</evidence>
<dbReference type="PROSITE" id="PS00980">
    <property type="entry name" value="G_PROTEIN_RECEP_F3_2"/>
    <property type="match status" value="1"/>
</dbReference>
<dbReference type="EMBL" id="JABXBU010000003">
    <property type="protein sequence ID" value="KAF8792749.1"/>
    <property type="molecule type" value="Genomic_DNA"/>
</dbReference>
<keyword evidence="13" id="KW-0807">Transducer</keyword>
<evidence type="ECO:0000256" key="12">
    <source>
        <dbReference type="ARBA" id="ARBA00023180"/>
    </source>
</evidence>
<proteinExistence type="inferred from homology"/>
<evidence type="ECO:0000256" key="10">
    <source>
        <dbReference type="ARBA" id="ARBA00023157"/>
    </source>
</evidence>
<dbReference type="Pfam" id="PF07562">
    <property type="entry name" value="NCD3G"/>
    <property type="match status" value="1"/>
</dbReference>
<dbReference type="Proteomes" id="UP000807504">
    <property type="component" value="Unassembled WGS sequence"/>
</dbReference>
<feature type="domain" description="G-protein coupled receptors family 3 profile" evidence="18">
    <location>
        <begin position="592"/>
        <end position="854"/>
    </location>
</feature>
<reference evidence="19" key="2">
    <citation type="submission" date="2020-06" db="EMBL/GenBank/DDBJ databases">
        <authorList>
            <person name="Sheffer M."/>
        </authorList>
    </citation>
    <scope>NUCLEOTIDE SEQUENCE</scope>
</reference>
<feature type="chain" id="PRO_5035869193" evidence="17">
    <location>
        <begin position="29"/>
        <end position="1280"/>
    </location>
</feature>
<evidence type="ECO:0000256" key="9">
    <source>
        <dbReference type="ARBA" id="ARBA00023136"/>
    </source>
</evidence>
<dbReference type="PROSITE" id="PS50259">
    <property type="entry name" value="G_PROTEIN_RECEP_F3_4"/>
    <property type="match status" value="1"/>
</dbReference>
<evidence type="ECO:0000259" key="18">
    <source>
        <dbReference type="PROSITE" id="PS50259"/>
    </source>
</evidence>
<evidence type="ECO:0000256" key="7">
    <source>
        <dbReference type="ARBA" id="ARBA00022989"/>
    </source>
</evidence>
<dbReference type="FunFam" id="3.40.50.2300:FF:000219">
    <property type="entry name" value="Glutamate metabotropic receptor 5"/>
    <property type="match status" value="2"/>
</dbReference>
<keyword evidence="11 19" id="KW-0675">Receptor</keyword>
<dbReference type="Pfam" id="PF01094">
    <property type="entry name" value="ANF_receptor"/>
    <property type="match status" value="1"/>
</dbReference>
<keyword evidence="12" id="KW-0325">Glycoprotein</keyword>
<reference evidence="19" key="1">
    <citation type="journal article" date="2020" name="bioRxiv">
        <title>Chromosome-level reference genome of the European wasp spider Argiope bruennichi: a resource for studies on range expansion and evolutionary adaptation.</title>
        <authorList>
            <person name="Sheffer M.M."/>
            <person name="Hoppe A."/>
            <person name="Krehenwinkel H."/>
            <person name="Uhl G."/>
            <person name="Kuss A.W."/>
            <person name="Jensen L."/>
            <person name="Jensen C."/>
            <person name="Gillespie R.G."/>
            <person name="Hoff K.J."/>
            <person name="Prost S."/>
        </authorList>
    </citation>
    <scope>NUCLEOTIDE SEQUENCE</scope>
</reference>
<dbReference type="CDD" id="cd06374">
    <property type="entry name" value="PBP1_mGluR_groupI"/>
    <property type="match status" value="1"/>
</dbReference>
<feature type="region of interest" description="Disordered" evidence="15">
    <location>
        <begin position="1251"/>
        <end position="1280"/>
    </location>
</feature>
<dbReference type="PROSITE" id="PS00981">
    <property type="entry name" value="G_PROTEIN_RECEP_F3_3"/>
    <property type="match status" value="1"/>
</dbReference>
<evidence type="ECO:0000256" key="5">
    <source>
        <dbReference type="ARBA" id="ARBA00022692"/>
    </source>
</evidence>
<evidence type="ECO:0000256" key="15">
    <source>
        <dbReference type="SAM" id="MobiDB-lite"/>
    </source>
</evidence>
<comment type="function">
    <text evidence="14">G-protein coupled receptor for glutamate. Ligand binding causes a conformation change that triggers signaling via guanine nucleotide-binding proteins (G proteins) and modulates the activity of down-stream effectors.</text>
</comment>
<keyword evidence="7 16" id="KW-1133">Transmembrane helix</keyword>
<evidence type="ECO:0000256" key="13">
    <source>
        <dbReference type="ARBA" id="ARBA00023224"/>
    </source>
</evidence>
<protein>
    <submittedName>
        <fullName evidence="19">Metabotropic glutamate receptor 5 like protein</fullName>
    </submittedName>
</protein>
<evidence type="ECO:0000313" key="19">
    <source>
        <dbReference type="EMBL" id="KAF8792749.1"/>
    </source>
</evidence>
<dbReference type="Gene3D" id="3.40.50.2300">
    <property type="match status" value="2"/>
</dbReference>
<dbReference type="InterPro" id="IPR000162">
    <property type="entry name" value="GPCR_3_mtglu_rcpt"/>
</dbReference>
<feature type="transmembrane region" description="Helical" evidence="16">
    <location>
        <begin position="812"/>
        <end position="832"/>
    </location>
</feature>
<dbReference type="PRINTS" id="PR00248">
    <property type="entry name" value="GPCRMGR"/>
</dbReference>
<keyword evidence="10" id="KW-1015">Disulfide bond</keyword>
<keyword evidence="9 16" id="KW-0472">Membrane</keyword>
<feature type="region of interest" description="Disordered" evidence="15">
    <location>
        <begin position="957"/>
        <end position="981"/>
    </location>
</feature>
<evidence type="ECO:0000256" key="3">
    <source>
        <dbReference type="ARBA" id="ARBA00022475"/>
    </source>
</evidence>
<dbReference type="CDD" id="cd15285">
    <property type="entry name" value="7tmC_mGluR_group1"/>
    <property type="match status" value="1"/>
</dbReference>
<dbReference type="PANTHER" id="PTHR24060">
    <property type="entry name" value="METABOTROPIC GLUTAMATE RECEPTOR"/>
    <property type="match status" value="1"/>
</dbReference>
<dbReference type="InterPro" id="IPR011500">
    <property type="entry name" value="GPCR_3_9-Cys_dom"/>
</dbReference>